<evidence type="ECO:0000256" key="1">
    <source>
        <dbReference type="SAM" id="MobiDB-lite"/>
    </source>
</evidence>
<feature type="transmembrane region" description="Helical" evidence="2">
    <location>
        <begin position="264"/>
        <end position="285"/>
    </location>
</feature>
<keyword evidence="2" id="KW-0472">Membrane</keyword>
<keyword evidence="4" id="KW-0808">Transferase</keyword>
<gene>
    <name evidence="4" type="ORF">UA74_09960</name>
</gene>
<dbReference type="EMBL" id="CP016076">
    <property type="protein sequence ID" value="APU14055.1"/>
    <property type="molecule type" value="Genomic_DNA"/>
</dbReference>
<feature type="transmembrane region" description="Helical" evidence="2">
    <location>
        <begin position="177"/>
        <end position="201"/>
    </location>
</feature>
<protein>
    <submittedName>
        <fullName evidence="4">Acyltransferase family protein</fullName>
    </submittedName>
</protein>
<feature type="transmembrane region" description="Helical" evidence="2">
    <location>
        <begin position="297"/>
        <end position="315"/>
    </location>
</feature>
<dbReference type="AlphaFoldDB" id="A0AAC9LBZ0"/>
<keyword evidence="5" id="KW-1185">Reference proteome</keyword>
<dbReference type="Pfam" id="PF01757">
    <property type="entry name" value="Acyl_transf_3"/>
    <property type="match status" value="1"/>
</dbReference>
<evidence type="ECO:0000313" key="5">
    <source>
        <dbReference type="Proteomes" id="UP000185511"/>
    </source>
</evidence>
<keyword evidence="2" id="KW-1133">Transmembrane helix</keyword>
<feature type="transmembrane region" description="Helical" evidence="2">
    <location>
        <begin position="207"/>
        <end position="228"/>
    </location>
</feature>
<dbReference type="GO" id="GO:0016747">
    <property type="term" value="F:acyltransferase activity, transferring groups other than amino-acyl groups"/>
    <property type="evidence" value="ECO:0007669"/>
    <property type="project" value="InterPro"/>
</dbReference>
<organism evidence="4 5">
    <name type="scientific">Actinoalloteichus fjordicus</name>
    <dbReference type="NCBI Taxonomy" id="1612552"/>
    <lineage>
        <taxon>Bacteria</taxon>
        <taxon>Bacillati</taxon>
        <taxon>Actinomycetota</taxon>
        <taxon>Actinomycetes</taxon>
        <taxon>Pseudonocardiales</taxon>
        <taxon>Pseudonocardiaceae</taxon>
        <taxon>Actinoalloteichus</taxon>
    </lineage>
</organism>
<evidence type="ECO:0000313" key="4">
    <source>
        <dbReference type="EMBL" id="APU14055.1"/>
    </source>
</evidence>
<sequence length="450" mass="49849">MSRSTPSEQPDPPEVTSTAQPAALEGPALADSGPTEQALGDSASPEQARLEQAPTTQAPTTQALTTQAPTTQARTKPAPTPEPDRRRDRYVDLLRAMSLLVVVLWHWAFTILVWSPEGPEATSPLGFTSGLWIATWLLQVLPVFFYIGGYVHMVSWQRAHARGTSLAAFVGSRLSQLAVPGGALLLTWVVLGGVLSTIFNLRWMGQVVLLVISPLWFLAVYLVLIALLPFSLWLHRRFDLLALIWMGGAAMLVDVLRFRYGLELLGWLNMLLVWGLAHQAGFFYQRLARVGRRFGPVVLWVGLFALAGLVFSGLYPGSMVGVPGDRLSNMAPPTFVIVALLAFQMGAVEVLRPRMQVLLQRASWQRFNDVINRFALPLFLFHTTGMALSQVVTWLIQGSPMNDTTVPDVGWWLERPIAVIGPLLFTLPVIALFGRYWMRHRTEKETSPPP</sequence>
<dbReference type="Proteomes" id="UP000185511">
    <property type="component" value="Chromosome"/>
</dbReference>
<feature type="domain" description="Acyltransferase 3" evidence="3">
    <location>
        <begin position="89"/>
        <end position="427"/>
    </location>
</feature>
<keyword evidence="4" id="KW-0012">Acyltransferase</keyword>
<keyword evidence="2" id="KW-0812">Transmembrane</keyword>
<feature type="transmembrane region" description="Helical" evidence="2">
    <location>
        <begin position="374"/>
        <end position="396"/>
    </location>
</feature>
<name>A0AAC9LBZ0_9PSEU</name>
<feature type="transmembrane region" description="Helical" evidence="2">
    <location>
        <begin position="240"/>
        <end position="258"/>
    </location>
</feature>
<feature type="transmembrane region" description="Helical" evidence="2">
    <location>
        <begin position="93"/>
        <end position="114"/>
    </location>
</feature>
<evidence type="ECO:0000256" key="2">
    <source>
        <dbReference type="SAM" id="Phobius"/>
    </source>
</evidence>
<reference evidence="5" key="1">
    <citation type="submission" date="2016-06" db="EMBL/GenBank/DDBJ databases">
        <title>Complete genome sequence of Actinoalloteichus fjordicus DSM 46855 (=ADI127-17), type strain of the new species Actinoalloteichus fjordicus.</title>
        <authorList>
            <person name="Ruckert C."/>
            <person name="Nouioui I."/>
            <person name="Willmese J."/>
            <person name="van Wezel G."/>
            <person name="Klenk H.-P."/>
            <person name="Kalinowski J."/>
            <person name="Zotchev S.B."/>
        </authorList>
    </citation>
    <scope>NUCLEOTIDE SEQUENCE [LARGE SCALE GENOMIC DNA]</scope>
    <source>
        <strain evidence="5">ADI127-7</strain>
    </source>
</reference>
<accession>A0AAC9LBZ0</accession>
<feature type="transmembrane region" description="Helical" evidence="2">
    <location>
        <begin position="134"/>
        <end position="156"/>
    </location>
</feature>
<dbReference type="RefSeq" id="WP_232237705.1">
    <property type="nucleotide sequence ID" value="NZ_CP016076.1"/>
</dbReference>
<feature type="transmembrane region" description="Helical" evidence="2">
    <location>
        <begin position="335"/>
        <end position="353"/>
    </location>
</feature>
<feature type="compositionally biased region" description="Low complexity" evidence="1">
    <location>
        <begin position="52"/>
        <end position="77"/>
    </location>
</feature>
<dbReference type="InterPro" id="IPR002656">
    <property type="entry name" value="Acyl_transf_3_dom"/>
</dbReference>
<proteinExistence type="predicted"/>
<dbReference type="KEGG" id="acad:UA74_09960"/>
<feature type="region of interest" description="Disordered" evidence="1">
    <location>
        <begin position="1"/>
        <end position="85"/>
    </location>
</feature>
<evidence type="ECO:0000259" key="3">
    <source>
        <dbReference type="Pfam" id="PF01757"/>
    </source>
</evidence>
<feature type="transmembrane region" description="Helical" evidence="2">
    <location>
        <begin position="416"/>
        <end position="437"/>
    </location>
</feature>